<reference evidence="1" key="1">
    <citation type="journal article" date="2014" name="Int. J. Syst. Evol. Microbiol.">
        <title>Complete genome of a new Firmicutes species belonging to the dominant human colonic microbiota ('Ruminococcus bicirculans') reveals two chromosomes and a selective capacity to utilize plant glucans.</title>
        <authorList>
            <consortium name="NISC Comparative Sequencing Program"/>
            <person name="Wegmann U."/>
            <person name="Louis P."/>
            <person name="Goesmann A."/>
            <person name="Henrissat B."/>
            <person name="Duncan S.H."/>
            <person name="Flint H.J."/>
        </authorList>
    </citation>
    <scope>NUCLEOTIDE SEQUENCE</scope>
    <source>
        <strain evidence="1">JCM 17590</strain>
    </source>
</reference>
<evidence type="ECO:0000313" key="2">
    <source>
        <dbReference type="Proteomes" id="UP001415169"/>
    </source>
</evidence>
<gene>
    <name evidence="1" type="ORF">GCM10022286_17950</name>
</gene>
<comment type="caution">
    <text evidence="1">The sequence shown here is derived from an EMBL/GenBank/DDBJ whole genome shotgun (WGS) entry which is preliminary data.</text>
</comment>
<reference evidence="1" key="2">
    <citation type="submission" date="2023-12" db="EMBL/GenBank/DDBJ databases">
        <authorList>
            <person name="Sun Q."/>
            <person name="Inoue M."/>
        </authorList>
    </citation>
    <scope>NUCLEOTIDE SEQUENCE</scope>
    <source>
        <strain evidence="1">JCM 17590</strain>
    </source>
</reference>
<dbReference type="EMBL" id="BAABBV010000001">
    <property type="protein sequence ID" value="GAA4161013.1"/>
    <property type="molecule type" value="Genomic_DNA"/>
</dbReference>
<accession>A0ABP7ZK22</accession>
<sequence length="60" mass="6484">MTAMYIMKKPTTYITSTPVPAPAFCTRRARIEEAPAADVWSSCKFIPGLLCPAAHSGRIG</sequence>
<protein>
    <submittedName>
        <fullName evidence="1">Uncharacterized protein</fullName>
    </submittedName>
</protein>
<name>A0ABP7ZK22_9MICO</name>
<evidence type="ECO:0000313" key="1">
    <source>
        <dbReference type="EMBL" id="GAA4161013.1"/>
    </source>
</evidence>
<keyword evidence="2" id="KW-1185">Reference proteome</keyword>
<organism evidence="1 2">
    <name type="scientific">Gryllotalpicola daejeonensis</name>
    <dbReference type="NCBI Taxonomy" id="993087"/>
    <lineage>
        <taxon>Bacteria</taxon>
        <taxon>Bacillati</taxon>
        <taxon>Actinomycetota</taxon>
        <taxon>Actinomycetes</taxon>
        <taxon>Micrococcales</taxon>
        <taxon>Microbacteriaceae</taxon>
        <taxon>Gryllotalpicola</taxon>
    </lineage>
</organism>
<proteinExistence type="predicted"/>
<dbReference type="Proteomes" id="UP001415169">
    <property type="component" value="Unassembled WGS sequence"/>
</dbReference>